<evidence type="ECO:0000259" key="1">
    <source>
        <dbReference type="Pfam" id="PF17667"/>
    </source>
</evidence>
<accession>A0ABR4FTT3</accession>
<dbReference type="PANTHER" id="PTHR38248:SF2">
    <property type="entry name" value="FUNK1 11"/>
    <property type="match status" value="1"/>
</dbReference>
<sequence length="789" mass="89788">MPYPSDAQLATVPPIKGGLDAFARSFKTSCDSLGIARPFVPAALEQRKDFKDLLINFVFALQTLPATSQLPSTFGQGTFRNDLRRFISVVDSEEFEIQRIIPLLNSVLDAEADEVIWRKAYAVVVQPTPPPKPLPFSSQTPFLHTTSSFVNSSEHRKYVDTVLKEELGSIYVDVQNFSDVFFGDINGLEAASSTIMRRCTEGDKPMYNESTGWRDWPSTTQEKEVLQWLTRTVNAFREHLRETDIDHRCLDDRTILARPSQPLQGSVASRKLDVAIVCHEQTKPQQRMHWSQVLVPGELKSNPDLDTVSKTWRDLGRYVREVFTAQESRRYVLGFTLCGSIMRLWEFDRGGAIASEAFDIHRDAVKFISTFVGYLVMNDKQLGYDPSIKPSPDGTRAIEITRNGNPERLILDKLMKRSSCVAGRATTCWKAHCEGSEGKEVLVIKDSWQYPERDEEGALLKEALDCKVTNVARHYFHETVRIDGEPDDTLTGIRRGIDLSKARFHNQERSETYTVESEEYLGPEARRDRNHARRKRSANHITSDASLLPRKRSCSNSRSKAGCSTITQNRVHRRVIVRDYGKPLHKATSLSTMLAALEGCLEGYKSLYTKTGLLQGDISIGNLLMTEENESPWSSFLIDLDLAIREKRDQPSGAHGKTGTRAFMPIAQLLGDELSFVHGLESFFWVLFWICIHFNGPDDTGRVVKEFDKWNYVNMEDLAKLKLGTVSDDDIFENTMGKFTEYHRPLKRWVDELRRVIFPNGKIRRKDDRGLFSRMLLILQDAQEALELV</sequence>
<feature type="domain" description="Fungal-type protein kinase" evidence="1">
    <location>
        <begin position="272"/>
        <end position="691"/>
    </location>
</feature>
<reference evidence="2 3" key="1">
    <citation type="submission" date="2024-07" db="EMBL/GenBank/DDBJ databases">
        <title>Section-level genome sequencing and comparative genomics of Aspergillus sections Usti and Cavernicolus.</title>
        <authorList>
            <consortium name="Lawrence Berkeley National Laboratory"/>
            <person name="Nybo J.L."/>
            <person name="Vesth T.C."/>
            <person name="Theobald S."/>
            <person name="Frisvad J.C."/>
            <person name="Larsen T.O."/>
            <person name="Kjaerboelling I."/>
            <person name="Rothschild-Mancinelli K."/>
            <person name="Lyhne E.K."/>
            <person name="Kogle M.E."/>
            <person name="Barry K."/>
            <person name="Clum A."/>
            <person name="Na H."/>
            <person name="Ledsgaard L."/>
            <person name="Lin J."/>
            <person name="Lipzen A."/>
            <person name="Kuo A."/>
            <person name="Riley R."/>
            <person name="Mondo S."/>
            <person name="Labutti K."/>
            <person name="Haridas S."/>
            <person name="Pangalinan J."/>
            <person name="Salamov A.A."/>
            <person name="Simmons B.A."/>
            <person name="Magnuson J.K."/>
            <person name="Chen J."/>
            <person name="Drula E."/>
            <person name="Henrissat B."/>
            <person name="Wiebenga A."/>
            <person name="Lubbers R.J."/>
            <person name="Gomes A.C."/>
            <person name="Makela M.R."/>
            <person name="Stajich J."/>
            <person name="Grigoriev I.V."/>
            <person name="Mortensen U.H."/>
            <person name="De Vries R.P."/>
            <person name="Baker S.E."/>
            <person name="Andersen M.R."/>
        </authorList>
    </citation>
    <scope>NUCLEOTIDE SEQUENCE [LARGE SCALE GENOMIC DNA]</scope>
    <source>
        <strain evidence="2 3">CBS 209.92</strain>
    </source>
</reference>
<dbReference type="Proteomes" id="UP001610563">
    <property type="component" value="Unassembled WGS sequence"/>
</dbReference>
<evidence type="ECO:0000313" key="3">
    <source>
        <dbReference type="Proteomes" id="UP001610563"/>
    </source>
</evidence>
<evidence type="ECO:0000313" key="2">
    <source>
        <dbReference type="EMBL" id="KAL2786388.1"/>
    </source>
</evidence>
<dbReference type="PANTHER" id="PTHR38248">
    <property type="entry name" value="FUNK1 6"/>
    <property type="match status" value="1"/>
</dbReference>
<gene>
    <name evidence="2" type="ORF">BJX66DRAFT_32626</name>
</gene>
<dbReference type="InterPro" id="IPR011009">
    <property type="entry name" value="Kinase-like_dom_sf"/>
</dbReference>
<comment type="caution">
    <text evidence="2">The sequence shown here is derived from an EMBL/GenBank/DDBJ whole genome shotgun (WGS) entry which is preliminary data.</text>
</comment>
<organism evidence="2 3">
    <name type="scientific">Aspergillus keveii</name>
    <dbReference type="NCBI Taxonomy" id="714993"/>
    <lineage>
        <taxon>Eukaryota</taxon>
        <taxon>Fungi</taxon>
        <taxon>Dikarya</taxon>
        <taxon>Ascomycota</taxon>
        <taxon>Pezizomycotina</taxon>
        <taxon>Eurotiomycetes</taxon>
        <taxon>Eurotiomycetidae</taxon>
        <taxon>Eurotiales</taxon>
        <taxon>Aspergillaceae</taxon>
        <taxon>Aspergillus</taxon>
        <taxon>Aspergillus subgen. Nidulantes</taxon>
    </lineage>
</organism>
<dbReference type="Pfam" id="PF17667">
    <property type="entry name" value="Pkinase_fungal"/>
    <property type="match status" value="1"/>
</dbReference>
<name>A0ABR4FTT3_9EURO</name>
<dbReference type="SUPFAM" id="SSF56112">
    <property type="entry name" value="Protein kinase-like (PK-like)"/>
    <property type="match status" value="1"/>
</dbReference>
<dbReference type="EMBL" id="JBFTWV010000119">
    <property type="protein sequence ID" value="KAL2786388.1"/>
    <property type="molecule type" value="Genomic_DNA"/>
</dbReference>
<dbReference type="InterPro" id="IPR040976">
    <property type="entry name" value="Pkinase_fungal"/>
</dbReference>
<proteinExistence type="predicted"/>
<dbReference type="Gene3D" id="1.10.510.10">
    <property type="entry name" value="Transferase(Phosphotransferase) domain 1"/>
    <property type="match status" value="1"/>
</dbReference>
<protein>
    <recommendedName>
        <fullName evidence="1">Fungal-type protein kinase domain-containing protein</fullName>
    </recommendedName>
</protein>
<keyword evidence="3" id="KW-1185">Reference proteome</keyword>